<reference evidence="4" key="1">
    <citation type="submission" date="2023-07" db="EMBL/GenBank/DDBJ databases">
        <authorList>
            <consortium name="CYATHOMIX"/>
        </authorList>
    </citation>
    <scope>NUCLEOTIDE SEQUENCE</scope>
    <source>
        <strain evidence="4">N/A</strain>
    </source>
</reference>
<evidence type="ECO:0000313" key="5">
    <source>
        <dbReference type="Proteomes" id="UP001176961"/>
    </source>
</evidence>
<evidence type="ECO:0000256" key="1">
    <source>
        <dbReference type="SAM" id="Coils"/>
    </source>
</evidence>
<protein>
    <recommendedName>
        <fullName evidence="3">DUF5641 domain-containing protein</fullName>
    </recommendedName>
</protein>
<organism evidence="4 5">
    <name type="scientific">Cylicocyclus nassatus</name>
    <name type="common">Nematode worm</name>
    <dbReference type="NCBI Taxonomy" id="53992"/>
    <lineage>
        <taxon>Eukaryota</taxon>
        <taxon>Metazoa</taxon>
        <taxon>Ecdysozoa</taxon>
        <taxon>Nematoda</taxon>
        <taxon>Chromadorea</taxon>
        <taxon>Rhabditida</taxon>
        <taxon>Rhabditina</taxon>
        <taxon>Rhabditomorpha</taxon>
        <taxon>Strongyloidea</taxon>
        <taxon>Strongylidae</taxon>
        <taxon>Cylicocyclus</taxon>
    </lineage>
</organism>
<keyword evidence="1" id="KW-0175">Coiled coil</keyword>
<accession>A0AA36GNG9</accession>
<keyword evidence="2" id="KW-1133">Transmembrane helix</keyword>
<evidence type="ECO:0000313" key="4">
    <source>
        <dbReference type="EMBL" id="CAJ0595287.1"/>
    </source>
</evidence>
<dbReference type="InterPro" id="IPR040676">
    <property type="entry name" value="DUF5641"/>
</dbReference>
<sequence length="415" mass="47655">MESIIYGKPIQNSFNTLKSLTANFATYAKEQKFLEEDANQYEETLQAIDLIRNSISQIEIAKNNLQELVDRLKHDYDNTKSKEDRKNILQQMENIEKETDFTEVSREATEMVFMLDTRLTEAISNEKRLARKLGLSHQTSSHNEVHQEHVNRMQVAARIEAIVNTRPLTSIRACKIDDIPIRPIDFLEKSLRYALPPVSREEAQDPSFDPSLIQTTTQAKQALEFVEIISEEFWERWRVEYLTALRDIQVKNRRQPRHAKLKELTVGEIVLVEQENLPRGSWCYGKVLELIKSNDELVRSVKILMPNKHVWHRPLNKIYPLEIPCPPDSPTQNIPPGQCEETTENESLETTKPIRKAKMKAKEALKSMYSEQAVNVNLFATHMLTICLYLASVGTAVALPKMACKSGKLSVVGKL</sequence>
<dbReference type="PANTHER" id="PTHR47331">
    <property type="entry name" value="PHD-TYPE DOMAIN-CONTAINING PROTEIN"/>
    <property type="match status" value="1"/>
</dbReference>
<name>A0AA36GNG9_CYLNA</name>
<comment type="caution">
    <text evidence="4">The sequence shown here is derived from an EMBL/GenBank/DDBJ whole genome shotgun (WGS) entry which is preliminary data.</text>
</comment>
<gene>
    <name evidence="4" type="ORF">CYNAS_LOCUS7270</name>
</gene>
<evidence type="ECO:0000256" key="2">
    <source>
        <dbReference type="SAM" id="Phobius"/>
    </source>
</evidence>
<dbReference type="Proteomes" id="UP001176961">
    <property type="component" value="Unassembled WGS sequence"/>
</dbReference>
<feature type="domain" description="DUF5641" evidence="3">
    <location>
        <begin position="225"/>
        <end position="321"/>
    </location>
</feature>
<keyword evidence="2" id="KW-0472">Membrane</keyword>
<evidence type="ECO:0000259" key="3">
    <source>
        <dbReference type="Pfam" id="PF18701"/>
    </source>
</evidence>
<dbReference type="AlphaFoldDB" id="A0AA36GNG9"/>
<dbReference type="EMBL" id="CATQJL010000112">
    <property type="protein sequence ID" value="CAJ0595287.1"/>
    <property type="molecule type" value="Genomic_DNA"/>
</dbReference>
<feature type="transmembrane region" description="Helical" evidence="2">
    <location>
        <begin position="378"/>
        <end position="399"/>
    </location>
</feature>
<keyword evidence="2" id="KW-0812">Transmembrane</keyword>
<feature type="coiled-coil region" evidence="1">
    <location>
        <begin position="24"/>
        <end position="98"/>
    </location>
</feature>
<proteinExistence type="predicted"/>
<keyword evidence="5" id="KW-1185">Reference proteome</keyword>
<dbReference type="Pfam" id="PF18701">
    <property type="entry name" value="DUF5641"/>
    <property type="match status" value="1"/>
</dbReference>